<dbReference type="GO" id="GO:0005524">
    <property type="term" value="F:ATP binding"/>
    <property type="evidence" value="ECO:0007669"/>
    <property type="project" value="UniProtKB-KW"/>
</dbReference>
<dbReference type="SUPFAM" id="SSF56801">
    <property type="entry name" value="Acetyl-CoA synthetase-like"/>
    <property type="match status" value="1"/>
</dbReference>
<reference evidence="6" key="1">
    <citation type="submission" date="2023-03" db="EMBL/GenBank/DDBJ databases">
        <title>Massive genome expansion in bonnet fungi (Mycena s.s.) driven by repeated elements and novel gene families across ecological guilds.</title>
        <authorList>
            <consortium name="Lawrence Berkeley National Laboratory"/>
            <person name="Harder C.B."/>
            <person name="Miyauchi S."/>
            <person name="Viragh M."/>
            <person name="Kuo A."/>
            <person name="Thoen E."/>
            <person name="Andreopoulos B."/>
            <person name="Lu D."/>
            <person name="Skrede I."/>
            <person name="Drula E."/>
            <person name="Henrissat B."/>
            <person name="Morin E."/>
            <person name="Kohler A."/>
            <person name="Barry K."/>
            <person name="LaButti K."/>
            <person name="Morin E."/>
            <person name="Salamov A."/>
            <person name="Lipzen A."/>
            <person name="Mereny Z."/>
            <person name="Hegedus B."/>
            <person name="Baldrian P."/>
            <person name="Stursova M."/>
            <person name="Weitz H."/>
            <person name="Taylor A."/>
            <person name="Grigoriev I.V."/>
            <person name="Nagy L.G."/>
            <person name="Martin F."/>
            <person name="Kauserud H."/>
        </authorList>
    </citation>
    <scope>NUCLEOTIDE SEQUENCE</scope>
    <source>
        <strain evidence="6">CBHHK182m</strain>
    </source>
</reference>
<evidence type="ECO:0000256" key="4">
    <source>
        <dbReference type="ARBA" id="ARBA00022840"/>
    </source>
</evidence>
<evidence type="ECO:0000256" key="3">
    <source>
        <dbReference type="ARBA" id="ARBA00022741"/>
    </source>
</evidence>
<accession>A0AAD7HX08</accession>
<evidence type="ECO:0000313" key="7">
    <source>
        <dbReference type="Proteomes" id="UP001215598"/>
    </source>
</evidence>
<feature type="region of interest" description="Disordered" evidence="5">
    <location>
        <begin position="212"/>
        <end position="262"/>
    </location>
</feature>
<protein>
    <recommendedName>
        <fullName evidence="8">AMP-dependent synthetase/ligase domain-containing protein</fullName>
    </recommendedName>
</protein>
<evidence type="ECO:0008006" key="8">
    <source>
        <dbReference type="Google" id="ProtNLM"/>
    </source>
</evidence>
<dbReference type="GO" id="GO:0005783">
    <property type="term" value="C:endoplasmic reticulum"/>
    <property type="evidence" value="ECO:0007669"/>
    <property type="project" value="TreeGrafter"/>
</dbReference>
<evidence type="ECO:0000313" key="6">
    <source>
        <dbReference type="EMBL" id="KAJ7730176.1"/>
    </source>
</evidence>
<comment type="caution">
    <text evidence="6">The sequence shown here is derived from an EMBL/GenBank/DDBJ whole genome shotgun (WGS) entry which is preliminary data.</text>
</comment>
<evidence type="ECO:0000256" key="2">
    <source>
        <dbReference type="ARBA" id="ARBA00022598"/>
    </source>
</evidence>
<evidence type="ECO:0000256" key="5">
    <source>
        <dbReference type="SAM" id="MobiDB-lite"/>
    </source>
</evidence>
<proteinExistence type="inferred from homology"/>
<name>A0AAD7HX08_9AGAR</name>
<dbReference type="PANTHER" id="PTHR43272">
    <property type="entry name" value="LONG-CHAIN-FATTY-ACID--COA LIGASE"/>
    <property type="match status" value="1"/>
</dbReference>
<keyword evidence="2" id="KW-0436">Ligase</keyword>
<evidence type="ECO:0000256" key="1">
    <source>
        <dbReference type="ARBA" id="ARBA00006432"/>
    </source>
</evidence>
<gene>
    <name evidence="6" type="ORF">B0H16DRAFT_1893679</name>
</gene>
<dbReference type="Proteomes" id="UP001215598">
    <property type="component" value="Unassembled WGS sequence"/>
</dbReference>
<dbReference type="EMBL" id="JARKIB010000161">
    <property type="protein sequence ID" value="KAJ7730176.1"/>
    <property type="molecule type" value="Genomic_DNA"/>
</dbReference>
<dbReference type="AlphaFoldDB" id="A0AAD7HX08"/>
<keyword evidence="3" id="KW-0547">Nucleotide-binding</keyword>
<sequence>MAATSFTRSVCEATSGHVSRVPRVEEHARRMGCTASALCSSVLRGREWGYCTSLTFRVTATSGQFLAFSESKNAEADGMRLRSAGDCPRYPSHSMAISGLLYRWNYGRLPSVISGYYKRPDLNADETIFAGDGWMRTGDVGRWNEDGTLTLIDRIKNLVKLAGGEYIALEALESTYKSCNYVANICVHATQDAKAPIAIIPHEQNLRAALKERERRRRQRGDAPPVRGSQGRGAGAAGVQRGGEEERVQGDGDAERGGADAG</sequence>
<comment type="similarity">
    <text evidence="1">Belongs to the ATP-dependent AMP-binding enzyme family.</text>
</comment>
<dbReference type="GO" id="GO:0005811">
    <property type="term" value="C:lipid droplet"/>
    <property type="evidence" value="ECO:0007669"/>
    <property type="project" value="TreeGrafter"/>
</dbReference>
<dbReference type="GO" id="GO:0005886">
    <property type="term" value="C:plasma membrane"/>
    <property type="evidence" value="ECO:0007669"/>
    <property type="project" value="TreeGrafter"/>
</dbReference>
<keyword evidence="7" id="KW-1185">Reference proteome</keyword>
<dbReference type="GO" id="GO:0035336">
    <property type="term" value="P:long-chain fatty-acyl-CoA metabolic process"/>
    <property type="evidence" value="ECO:0007669"/>
    <property type="project" value="TreeGrafter"/>
</dbReference>
<dbReference type="GO" id="GO:0004467">
    <property type="term" value="F:long-chain fatty acid-CoA ligase activity"/>
    <property type="evidence" value="ECO:0007669"/>
    <property type="project" value="TreeGrafter"/>
</dbReference>
<feature type="compositionally biased region" description="Basic and acidic residues" evidence="5">
    <location>
        <begin position="242"/>
        <end position="262"/>
    </location>
</feature>
<dbReference type="Gene3D" id="3.40.50.12780">
    <property type="entry name" value="N-terminal domain of ligase-like"/>
    <property type="match status" value="1"/>
</dbReference>
<organism evidence="6 7">
    <name type="scientific">Mycena metata</name>
    <dbReference type="NCBI Taxonomy" id="1033252"/>
    <lineage>
        <taxon>Eukaryota</taxon>
        <taxon>Fungi</taxon>
        <taxon>Dikarya</taxon>
        <taxon>Basidiomycota</taxon>
        <taxon>Agaricomycotina</taxon>
        <taxon>Agaricomycetes</taxon>
        <taxon>Agaricomycetidae</taxon>
        <taxon>Agaricales</taxon>
        <taxon>Marasmiineae</taxon>
        <taxon>Mycenaceae</taxon>
        <taxon>Mycena</taxon>
    </lineage>
</organism>
<dbReference type="PANTHER" id="PTHR43272:SF83">
    <property type="entry name" value="ACYL-COA SYNTHETASE LONG-CHAIN, ISOFORM J"/>
    <property type="match status" value="1"/>
</dbReference>
<dbReference type="InterPro" id="IPR042099">
    <property type="entry name" value="ANL_N_sf"/>
</dbReference>
<keyword evidence="4" id="KW-0067">ATP-binding</keyword>